<dbReference type="NCBIfam" id="NF001033">
    <property type="entry name" value="PRK00114.1"/>
    <property type="match status" value="1"/>
</dbReference>
<reference evidence="8" key="1">
    <citation type="journal article" date="2019" name="Int. J. Syst. Evol. Microbiol.">
        <title>The Global Catalogue of Microorganisms (GCM) 10K type strain sequencing project: providing services to taxonomists for standard genome sequencing and annotation.</title>
        <authorList>
            <consortium name="The Broad Institute Genomics Platform"/>
            <consortium name="The Broad Institute Genome Sequencing Center for Infectious Disease"/>
            <person name="Wu L."/>
            <person name="Ma J."/>
        </authorList>
    </citation>
    <scope>NUCLEOTIDE SEQUENCE [LARGE SCALE GENOMIC DNA]</scope>
    <source>
        <strain evidence="8">KCTC 52168</strain>
    </source>
</reference>
<feature type="disulfide bond" description="Redox-active" evidence="6">
    <location>
        <begin position="270"/>
        <end position="273"/>
    </location>
</feature>
<keyword evidence="5 6" id="KW-0676">Redox-active center</keyword>
<keyword evidence="8" id="KW-1185">Reference proteome</keyword>
<keyword evidence="3 6" id="KW-1015">Disulfide bond</keyword>
<dbReference type="InterPro" id="IPR016154">
    <property type="entry name" value="Heat_shock_Hsp33_C"/>
</dbReference>
<comment type="subcellular location">
    <subcellularLocation>
        <location evidence="6">Cytoplasm</location>
    </subcellularLocation>
</comment>
<keyword evidence="2 6" id="KW-0862">Zinc</keyword>
<evidence type="ECO:0000256" key="5">
    <source>
        <dbReference type="ARBA" id="ARBA00023284"/>
    </source>
</evidence>
<evidence type="ECO:0000256" key="4">
    <source>
        <dbReference type="ARBA" id="ARBA00023186"/>
    </source>
</evidence>
<keyword evidence="1 6" id="KW-0963">Cytoplasm</keyword>
<dbReference type="SUPFAM" id="SSF64397">
    <property type="entry name" value="Hsp33 domain"/>
    <property type="match status" value="1"/>
</dbReference>
<comment type="similarity">
    <text evidence="6">Belongs to the HSP33 family.</text>
</comment>
<dbReference type="PANTHER" id="PTHR30111">
    <property type="entry name" value="33 KDA CHAPERONIN"/>
    <property type="match status" value="1"/>
</dbReference>
<evidence type="ECO:0000256" key="2">
    <source>
        <dbReference type="ARBA" id="ARBA00022833"/>
    </source>
</evidence>
<protein>
    <recommendedName>
        <fullName evidence="6">33 kDa chaperonin</fullName>
    </recommendedName>
    <alternativeName>
        <fullName evidence="6">Heat shock protein 33 homolog</fullName>
        <shortName evidence="6">HSP33</shortName>
    </alternativeName>
</protein>
<proteinExistence type="inferred from homology"/>
<gene>
    <name evidence="6 7" type="primary">hslO</name>
    <name evidence="7" type="ORF">ACFOEN_02560</name>
</gene>
<organism evidence="7 8">
    <name type="scientific">Piscinibacterium candidicorallinum</name>
    <dbReference type="NCBI Taxonomy" id="1793872"/>
    <lineage>
        <taxon>Bacteria</taxon>
        <taxon>Pseudomonadati</taxon>
        <taxon>Pseudomonadota</taxon>
        <taxon>Betaproteobacteria</taxon>
        <taxon>Burkholderiales</taxon>
        <taxon>Piscinibacterium</taxon>
    </lineage>
</organism>
<evidence type="ECO:0000313" key="7">
    <source>
        <dbReference type="EMBL" id="MFC3146520.1"/>
    </source>
</evidence>
<dbReference type="RefSeq" id="WP_377300796.1">
    <property type="nucleotide sequence ID" value="NZ_CP180191.1"/>
</dbReference>
<dbReference type="PIRSF" id="PIRSF005261">
    <property type="entry name" value="Heat_shock_Hsp33"/>
    <property type="match status" value="1"/>
</dbReference>
<dbReference type="EMBL" id="JBHRTI010000003">
    <property type="protein sequence ID" value="MFC3146520.1"/>
    <property type="molecule type" value="Genomic_DNA"/>
</dbReference>
<evidence type="ECO:0000256" key="6">
    <source>
        <dbReference type="HAMAP-Rule" id="MF_00117"/>
    </source>
</evidence>
<dbReference type="InterPro" id="IPR000397">
    <property type="entry name" value="Heat_shock_Hsp33"/>
</dbReference>
<dbReference type="Pfam" id="PF01430">
    <property type="entry name" value="HSP33"/>
    <property type="match status" value="1"/>
</dbReference>
<keyword evidence="4 6" id="KW-0143">Chaperone</keyword>
<dbReference type="CDD" id="cd00498">
    <property type="entry name" value="Hsp33"/>
    <property type="match status" value="1"/>
</dbReference>
<dbReference type="SUPFAM" id="SSF118352">
    <property type="entry name" value="HSP33 redox switch-like"/>
    <property type="match status" value="1"/>
</dbReference>
<dbReference type="Gene3D" id="1.10.287.480">
    <property type="entry name" value="helix hairpin bin"/>
    <property type="match status" value="1"/>
</dbReference>
<comment type="caution">
    <text evidence="7">The sequence shown here is derived from an EMBL/GenBank/DDBJ whole genome shotgun (WGS) entry which is preliminary data.</text>
</comment>
<dbReference type="InterPro" id="IPR023212">
    <property type="entry name" value="Hsp33_helix_hairpin_bin_dom_sf"/>
</dbReference>
<evidence type="ECO:0000256" key="3">
    <source>
        <dbReference type="ARBA" id="ARBA00023157"/>
    </source>
</evidence>
<dbReference type="Gene3D" id="3.90.1280.10">
    <property type="entry name" value="HSP33 redox switch-like"/>
    <property type="match status" value="1"/>
</dbReference>
<feature type="disulfide bond" description="Redox-active" evidence="6">
    <location>
        <begin position="237"/>
        <end position="239"/>
    </location>
</feature>
<accession>A0ABV7GYC9</accession>
<comment type="function">
    <text evidence="6">Redox regulated molecular chaperone. Protects both thermally unfolding and oxidatively damaged proteins from irreversible aggregation. Plays an important role in the bacterial defense system toward oxidative stress.</text>
</comment>
<dbReference type="HAMAP" id="MF_00117">
    <property type="entry name" value="HslO"/>
    <property type="match status" value="1"/>
</dbReference>
<dbReference type="PANTHER" id="PTHR30111:SF1">
    <property type="entry name" value="33 KDA CHAPERONIN"/>
    <property type="match status" value="1"/>
</dbReference>
<dbReference type="InterPro" id="IPR016153">
    <property type="entry name" value="Heat_shock_Hsp33_N"/>
</dbReference>
<sequence>MSDQVLKFLMADGAVRIEAVSLTSTWQELNRHRSLPPAVNAMLGELVAASTLLAATLKFNGSLVLQIQGDGPVRLAVVECAAGFGVRAAIKLSPEAAVPEHASFRDLVNASGQGRFVIVLDPKDKLPGQQAYTGIVPLVGNTLAESLDYYFASSEQLPTLVHLAANETCAAGLLVQRMPAEGGKEVTDIDAWDRARHLAATIKREELLGLPAQEVVRRLFWEEPLAVKAEQPVRFSCTCSREKVAGVLRMLGAAEIESILAEQGKVSVNCEYCDTRYEFDAVDAALAVRGSPDAEPGGAVH</sequence>
<comment type="PTM">
    <text evidence="6">Under oxidizing conditions two disulfide bonds are formed involving the reactive cysteines. Under reducing conditions zinc is bound to the reactive cysteines and the protein is inactive.</text>
</comment>
<evidence type="ECO:0000256" key="1">
    <source>
        <dbReference type="ARBA" id="ARBA00022490"/>
    </source>
</evidence>
<evidence type="ECO:0000313" key="8">
    <source>
        <dbReference type="Proteomes" id="UP001595556"/>
    </source>
</evidence>
<dbReference type="Gene3D" id="3.55.30.10">
    <property type="entry name" value="Hsp33 domain"/>
    <property type="match status" value="1"/>
</dbReference>
<name>A0ABV7GYC9_9BURK</name>
<dbReference type="Proteomes" id="UP001595556">
    <property type="component" value="Unassembled WGS sequence"/>
</dbReference>